<dbReference type="Proteomes" id="UP000029389">
    <property type="component" value="Unassembled WGS sequence"/>
</dbReference>
<dbReference type="Proteomes" id="UP000264294">
    <property type="component" value="Unassembled WGS sequence"/>
</dbReference>
<evidence type="ECO:0000313" key="3">
    <source>
        <dbReference type="EMBL" id="RFT66508.1"/>
    </source>
</evidence>
<feature type="domain" description="PIN like" evidence="1">
    <location>
        <begin position="17"/>
        <end position="246"/>
    </location>
</feature>
<dbReference type="PATRIC" id="fig|1405.8.peg.540"/>
<evidence type="ECO:0000313" key="2">
    <source>
        <dbReference type="EMBL" id="KFN03795.1"/>
    </source>
</evidence>
<reference evidence="3 5" key="2">
    <citation type="submission" date="2018-08" db="EMBL/GenBank/DDBJ databases">
        <title>Bacillus clarus sp. nov. strain PS00077A.</title>
        <authorList>
            <person name="Mendez Acevedo M."/>
            <person name="Carroll L."/>
            <person name="Mukherjee M."/>
            <person name="Wiedmann M."/>
            <person name="Kovac J."/>
        </authorList>
    </citation>
    <scope>NUCLEOTIDE SEQUENCE [LARGE SCALE GENOMIC DNA]</scope>
    <source>
        <strain evidence="3 5">PS00077A</strain>
    </source>
</reference>
<dbReference type="InterPro" id="IPR041578">
    <property type="entry name" value="PIN_8"/>
</dbReference>
<dbReference type="Pfam" id="PF18476">
    <property type="entry name" value="PIN_8"/>
    <property type="match status" value="1"/>
</dbReference>
<dbReference type="EMBL" id="QVOD01000014">
    <property type="protein sequence ID" value="RFT66508.1"/>
    <property type="molecule type" value="Genomic_DNA"/>
</dbReference>
<accession>A0A090Z0U7</accession>
<organism evidence="2 4">
    <name type="scientific">Bacillus clarus</name>
    <dbReference type="NCBI Taxonomy" id="2338372"/>
    <lineage>
        <taxon>Bacteria</taxon>
        <taxon>Bacillati</taxon>
        <taxon>Bacillota</taxon>
        <taxon>Bacilli</taxon>
        <taxon>Bacillales</taxon>
        <taxon>Bacillaceae</taxon>
        <taxon>Bacillus</taxon>
        <taxon>Bacillus cereus group</taxon>
    </lineage>
</organism>
<evidence type="ECO:0000259" key="1">
    <source>
        <dbReference type="Pfam" id="PF18476"/>
    </source>
</evidence>
<dbReference type="EMBL" id="JMQC01000008">
    <property type="protein sequence ID" value="KFN03795.1"/>
    <property type="molecule type" value="Genomic_DNA"/>
</dbReference>
<evidence type="ECO:0000313" key="4">
    <source>
        <dbReference type="Proteomes" id="UP000029389"/>
    </source>
</evidence>
<dbReference type="AlphaFoldDB" id="A0A090Z0U7"/>
<comment type="caution">
    <text evidence="2">The sequence shown here is derived from an EMBL/GenBank/DDBJ whole genome shotgun (WGS) entry which is preliminary data.</text>
</comment>
<keyword evidence="5" id="KW-1185">Reference proteome</keyword>
<gene>
    <name evidence="3" type="ORF">D0U04_13760</name>
    <name evidence="2" type="ORF">DJ93_366</name>
</gene>
<evidence type="ECO:0000313" key="5">
    <source>
        <dbReference type="Proteomes" id="UP000264294"/>
    </source>
</evidence>
<reference evidence="2 4" key="1">
    <citation type="submission" date="2014-04" db="EMBL/GenBank/DDBJ databases">
        <authorList>
            <person name="Bishop-Lilly K.A."/>
            <person name="Broomall S.M."/>
            <person name="Chain P.S."/>
            <person name="Chertkov O."/>
            <person name="Coyne S.R."/>
            <person name="Daligault H.E."/>
            <person name="Davenport K.W."/>
            <person name="Erkkila T."/>
            <person name="Frey K.G."/>
            <person name="Gibbons H.S."/>
            <person name="Gu W."/>
            <person name="Jaissle J."/>
            <person name="Johnson S.L."/>
            <person name="Koroleva G.I."/>
            <person name="Ladner J.T."/>
            <person name="Lo C.-C."/>
            <person name="Minogue T.D."/>
            <person name="Munk C."/>
            <person name="Palacios G.F."/>
            <person name="Redden C.L."/>
            <person name="Rosenzweig C.N."/>
            <person name="Scholz M.B."/>
            <person name="Teshima H."/>
            <person name="Xu Y."/>
        </authorList>
    </citation>
    <scope>NUCLEOTIDE SEQUENCE [LARGE SCALE GENOMIC DNA]</scope>
    <source>
        <strain evidence="2 4">BHP</strain>
    </source>
</reference>
<sequence length="478" mass="55783">MSSQHNSKITSIIEESIIVFDTCALLNVYRYSLLSSKRILNYIKKYEEKMWIPSQVRKEFYKNKGNVRSINLYKNLDKQLTKHVETKRDELLVQLSEYEKKRFPKFTELKSQLEEKFAEMVTITKEYKNEVVEETGVYKEFIEEVDAFLDSLLKSDKVGEVVDFVSLMKIIKEGELRYKYNLPPGFKDADKNEGIDKFGDLILWKEIIKRAGEISEKNIIFVTSDTKSDWFFKNKHNEIMNPREELMSEFKHHHLEKEIIIIPFEDYIAEISDPADSSDKDLLLELRMNNLVKRLSYEVFSEMVDDKIESLDIEDLRKKMNSNLDGDQRIYIDSINEIDEYEIVNITVNTNGIETNNDKIVYSVNAIAECQFETISYSPGMMSYGTLYADIIIGIELTRKLTDSEVVFIKDFKENADTVAKVTHFITDNEEFIWGNDFDLYEKDDVTNDDYYTRCANCGEGINHANDAGNGFCIHCPE</sequence>
<name>A0A090Z0U7_9BACI</name>
<proteinExistence type="predicted"/>
<dbReference type="RefSeq" id="WP_042979046.1">
    <property type="nucleotide sequence ID" value="NZ_JMQC01000008.1"/>
</dbReference>
<protein>
    <recommendedName>
        <fullName evidence="1">PIN like domain-containing protein</fullName>
    </recommendedName>
</protein>